<protein>
    <submittedName>
        <fullName evidence="1">Uncharacterized protein</fullName>
    </submittedName>
</protein>
<dbReference type="EMBL" id="VULX01000029">
    <property type="protein sequence ID" value="MSR92386.1"/>
    <property type="molecule type" value="Genomic_DNA"/>
</dbReference>
<proteinExistence type="predicted"/>
<name>A0A7X2T233_9CLOT</name>
<evidence type="ECO:0000313" key="1">
    <source>
        <dbReference type="EMBL" id="MSR92386.1"/>
    </source>
</evidence>
<accession>A0A7X2T233</accession>
<gene>
    <name evidence="1" type="ORF">FYJ33_13540</name>
</gene>
<evidence type="ECO:0000313" key="2">
    <source>
        <dbReference type="Proteomes" id="UP000460287"/>
    </source>
</evidence>
<dbReference type="Proteomes" id="UP000460287">
    <property type="component" value="Unassembled WGS sequence"/>
</dbReference>
<keyword evidence="2" id="KW-1185">Reference proteome</keyword>
<reference evidence="1 2" key="1">
    <citation type="submission" date="2019-08" db="EMBL/GenBank/DDBJ databases">
        <title>In-depth cultivation of the pig gut microbiome towards novel bacterial diversity and tailored functional studies.</title>
        <authorList>
            <person name="Wylensek D."/>
            <person name="Hitch T.C.A."/>
            <person name="Clavel T."/>
        </authorList>
    </citation>
    <scope>NUCLEOTIDE SEQUENCE [LARGE SCALE GENOMIC DNA]</scope>
    <source>
        <strain evidence="1 2">WCA-383-APC-5B</strain>
    </source>
</reference>
<dbReference type="RefSeq" id="WP_154532282.1">
    <property type="nucleotide sequence ID" value="NZ_VULX01000029.1"/>
</dbReference>
<sequence>MQEVKSIKLLYDKFIRKYWNVCLNRFYYFLSEKNFNITELAIATINILIKLIPNELKDNII</sequence>
<comment type="caution">
    <text evidence="1">The sequence shown here is derived from an EMBL/GenBank/DDBJ whole genome shotgun (WGS) entry which is preliminary data.</text>
</comment>
<organism evidence="1 2">
    <name type="scientific">Inconstantimicrobium porci</name>
    <dbReference type="NCBI Taxonomy" id="2652291"/>
    <lineage>
        <taxon>Bacteria</taxon>
        <taxon>Bacillati</taxon>
        <taxon>Bacillota</taxon>
        <taxon>Clostridia</taxon>
        <taxon>Eubacteriales</taxon>
        <taxon>Clostridiaceae</taxon>
        <taxon>Inconstantimicrobium</taxon>
    </lineage>
</organism>
<dbReference type="AlphaFoldDB" id="A0A7X2T233"/>